<sequence length="80" mass="8081">MIRTPAPGAGSGSRSYRDGRTGASAAGTAGREVPLGVCIRSSRGSRGPCRPGAGFPCRRDRAAATILTWGASPDPPDRAA</sequence>
<feature type="region of interest" description="Disordered" evidence="1">
    <location>
        <begin position="1"/>
        <end position="30"/>
    </location>
</feature>
<evidence type="ECO:0000313" key="3">
    <source>
        <dbReference type="Proteomes" id="UP000632849"/>
    </source>
</evidence>
<evidence type="ECO:0000313" key="2">
    <source>
        <dbReference type="EMBL" id="GHF91052.1"/>
    </source>
</evidence>
<gene>
    <name evidence="2" type="ORF">GCM10017667_20350</name>
</gene>
<proteinExistence type="predicted"/>
<comment type="caution">
    <text evidence="2">The sequence shown here is derived from an EMBL/GenBank/DDBJ whole genome shotgun (WGS) entry which is preliminary data.</text>
</comment>
<feature type="compositionally biased region" description="Low complexity" evidence="1">
    <location>
        <begin position="21"/>
        <end position="30"/>
    </location>
</feature>
<reference evidence="2" key="2">
    <citation type="submission" date="2020-09" db="EMBL/GenBank/DDBJ databases">
        <authorList>
            <person name="Sun Q."/>
            <person name="Ohkuma M."/>
        </authorList>
    </citation>
    <scope>NUCLEOTIDE SEQUENCE</scope>
    <source>
        <strain evidence="2">JCM 4122</strain>
    </source>
</reference>
<dbReference type="EMBL" id="BNBE01000001">
    <property type="protein sequence ID" value="GHF91052.1"/>
    <property type="molecule type" value="Genomic_DNA"/>
</dbReference>
<evidence type="ECO:0000256" key="1">
    <source>
        <dbReference type="SAM" id="MobiDB-lite"/>
    </source>
</evidence>
<organism evidence="2 3">
    <name type="scientific">Streptomyces filamentosus</name>
    <name type="common">Streptomyces roseosporus</name>
    <dbReference type="NCBI Taxonomy" id="67294"/>
    <lineage>
        <taxon>Bacteria</taxon>
        <taxon>Bacillati</taxon>
        <taxon>Actinomycetota</taxon>
        <taxon>Actinomycetes</taxon>
        <taxon>Kitasatosporales</taxon>
        <taxon>Streptomycetaceae</taxon>
        <taxon>Streptomyces</taxon>
    </lineage>
</organism>
<dbReference type="Proteomes" id="UP000632849">
    <property type="component" value="Unassembled WGS sequence"/>
</dbReference>
<reference evidence="2" key="1">
    <citation type="journal article" date="2014" name="Int. J. Syst. Evol. Microbiol.">
        <title>Complete genome sequence of Corynebacterium casei LMG S-19264T (=DSM 44701T), isolated from a smear-ripened cheese.</title>
        <authorList>
            <consortium name="US DOE Joint Genome Institute (JGI-PGF)"/>
            <person name="Walter F."/>
            <person name="Albersmeier A."/>
            <person name="Kalinowski J."/>
            <person name="Ruckert C."/>
        </authorList>
    </citation>
    <scope>NUCLEOTIDE SEQUENCE</scope>
    <source>
        <strain evidence="2">JCM 4122</strain>
    </source>
</reference>
<accession>A0A919BJ48</accession>
<name>A0A919BJ48_STRFL</name>
<keyword evidence="3" id="KW-1185">Reference proteome</keyword>
<dbReference type="AlphaFoldDB" id="A0A919BJ48"/>
<protein>
    <submittedName>
        <fullName evidence="2">Uncharacterized protein</fullName>
    </submittedName>
</protein>